<dbReference type="PANTHER" id="PTHR21248">
    <property type="entry name" value="CARDIOLIPIN SYNTHASE"/>
    <property type="match status" value="1"/>
</dbReference>
<dbReference type="InterPro" id="IPR001736">
    <property type="entry name" value="PLipase_D/transphosphatidylase"/>
</dbReference>
<organism evidence="3 4">
    <name type="scientific">Ramlibacter pallidus</name>
    <dbReference type="NCBI Taxonomy" id="2780087"/>
    <lineage>
        <taxon>Bacteria</taxon>
        <taxon>Pseudomonadati</taxon>
        <taxon>Pseudomonadota</taxon>
        <taxon>Betaproteobacteria</taxon>
        <taxon>Burkholderiales</taxon>
        <taxon>Comamonadaceae</taxon>
        <taxon>Ramlibacter</taxon>
    </lineage>
</organism>
<evidence type="ECO:0000256" key="1">
    <source>
        <dbReference type="SAM" id="Phobius"/>
    </source>
</evidence>
<name>A0ABR9RYW8_9BURK</name>
<dbReference type="InterPro" id="IPR025202">
    <property type="entry name" value="PLD-like_dom"/>
</dbReference>
<accession>A0ABR9RYW8</accession>
<dbReference type="RefSeq" id="WP_193675038.1">
    <property type="nucleotide sequence ID" value="NZ_JADDIV010000001.1"/>
</dbReference>
<evidence type="ECO:0000313" key="4">
    <source>
        <dbReference type="Proteomes" id="UP000806285"/>
    </source>
</evidence>
<protein>
    <submittedName>
        <fullName evidence="3">Cardiolipin synthase B</fullName>
    </submittedName>
</protein>
<feature type="domain" description="PLD phosphodiesterase" evidence="2">
    <location>
        <begin position="342"/>
        <end position="369"/>
    </location>
</feature>
<dbReference type="EMBL" id="JADDIV010000001">
    <property type="protein sequence ID" value="MBE7366423.1"/>
    <property type="molecule type" value="Genomic_DNA"/>
</dbReference>
<reference evidence="3 4" key="1">
    <citation type="submission" date="2020-10" db="EMBL/GenBank/DDBJ databases">
        <title>Ramlibacter sp. HM2 16S ribosomal RNA gene Genome sequencing and assembly.</title>
        <authorList>
            <person name="Kang M."/>
        </authorList>
    </citation>
    <scope>NUCLEOTIDE SEQUENCE [LARGE SCALE GENOMIC DNA]</scope>
    <source>
        <strain evidence="3 4">HM2</strain>
    </source>
</reference>
<keyword evidence="1" id="KW-0812">Transmembrane</keyword>
<feature type="domain" description="PLD phosphodiesterase" evidence="2">
    <location>
        <begin position="165"/>
        <end position="192"/>
    </location>
</feature>
<evidence type="ECO:0000313" key="3">
    <source>
        <dbReference type="EMBL" id="MBE7366423.1"/>
    </source>
</evidence>
<dbReference type="Pfam" id="PF13091">
    <property type="entry name" value="PLDc_2"/>
    <property type="match status" value="2"/>
</dbReference>
<dbReference type="Gene3D" id="3.30.870.10">
    <property type="entry name" value="Endonuclease Chain A"/>
    <property type="match status" value="2"/>
</dbReference>
<keyword evidence="4" id="KW-1185">Reference proteome</keyword>
<dbReference type="CDD" id="cd09159">
    <property type="entry name" value="PLDc_ybhO_like_2"/>
    <property type="match status" value="1"/>
</dbReference>
<dbReference type="SUPFAM" id="SSF56024">
    <property type="entry name" value="Phospholipase D/nuclease"/>
    <property type="match status" value="2"/>
</dbReference>
<dbReference type="CDD" id="cd09110">
    <property type="entry name" value="PLDc_CLS_1"/>
    <property type="match status" value="1"/>
</dbReference>
<evidence type="ECO:0000259" key="2">
    <source>
        <dbReference type="PROSITE" id="PS50035"/>
    </source>
</evidence>
<keyword evidence="1" id="KW-1133">Transmembrane helix</keyword>
<sequence>MALSRRARLWLIAAGAVIATLLAVLLYQNLTVGEKRIQHQLPRLYESDDAEFRRTLSSLLGPQIVEGNHVETLLNGDRIFPAMLAAIRSAQHTITFETYIYWSGRIGREFVDALTERARAGVKVHVLLDWVGSIKMEPELLEEMRRAGVEVERFHEPHWKNWEQMNNRTHRKLLVVDGRVGFTGGVGIADQWLGDARNPDEWRDTHYRVTGPVVAQMQAVFLDNWVRANGRVLHGEAYFPALKPAGNLAAQMFSSSPQGGSDSMQLMYLLSITAARKTIALSNSYFVPDDLTIRTLLDAARRGVKVRVLVPSGHIDSETVRKASRGSWGPMLEAGIEIAEYAPTMFHVKGLVVDGTFSSVGSTNFDNRSFRLNDEANLNVLGADFGGVQLEVFERDWARARRITLADWQRRPLAERFWEQLASLLHTQL</sequence>
<dbReference type="PROSITE" id="PS50035">
    <property type="entry name" value="PLD"/>
    <property type="match status" value="2"/>
</dbReference>
<dbReference type="PANTHER" id="PTHR21248:SF22">
    <property type="entry name" value="PHOSPHOLIPASE D"/>
    <property type="match status" value="1"/>
</dbReference>
<dbReference type="SMART" id="SM00155">
    <property type="entry name" value="PLDc"/>
    <property type="match status" value="2"/>
</dbReference>
<feature type="transmembrane region" description="Helical" evidence="1">
    <location>
        <begin position="7"/>
        <end position="27"/>
    </location>
</feature>
<dbReference type="Proteomes" id="UP000806285">
    <property type="component" value="Unassembled WGS sequence"/>
</dbReference>
<keyword evidence="1" id="KW-0472">Membrane</keyword>
<comment type="caution">
    <text evidence="3">The sequence shown here is derived from an EMBL/GenBank/DDBJ whole genome shotgun (WGS) entry which is preliminary data.</text>
</comment>
<gene>
    <name evidence="3" type="ORF">IM787_02465</name>
</gene>
<proteinExistence type="predicted"/>